<organism evidence="3 4">
    <name type="scientific">Tychonema bourrellyi FEM_GT703</name>
    <dbReference type="NCBI Taxonomy" id="2040638"/>
    <lineage>
        <taxon>Bacteria</taxon>
        <taxon>Bacillati</taxon>
        <taxon>Cyanobacteriota</taxon>
        <taxon>Cyanophyceae</taxon>
        <taxon>Oscillatoriophycideae</taxon>
        <taxon>Oscillatoriales</taxon>
        <taxon>Microcoleaceae</taxon>
        <taxon>Tychonema</taxon>
    </lineage>
</organism>
<keyword evidence="4" id="KW-1185">Reference proteome</keyword>
<feature type="region of interest" description="Disordered" evidence="1">
    <location>
        <begin position="68"/>
        <end position="234"/>
    </location>
</feature>
<keyword evidence="2" id="KW-0812">Transmembrane</keyword>
<feature type="compositionally biased region" description="Basic and acidic residues" evidence="1">
    <location>
        <begin position="71"/>
        <end position="87"/>
    </location>
</feature>
<protein>
    <submittedName>
        <fullName evidence="3">DUF1049 domain-containing protein</fullName>
    </submittedName>
</protein>
<comment type="caution">
    <text evidence="3">The sequence shown here is derived from an EMBL/GenBank/DDBJ whole genome shotgun (WGS) entry which is preliminary data.</text>
</comment>
<dbReference type="Proteomes" id="UP000226442">
    <property type="component" value="Unassembled WGS sequence"/>
</dbReference>
<keyword evidence="2" id="KW-0472">Membrane</keyword>
<evidence type="ECO:0000256" key="1">
    <source>
        <dbReference type="SAM" id="MobiDB-lite"/>
    </source>
</evidence>
<feature type="compositionally biased region" description="Basic and acidic residues" evidence="1">
    <location>
        <begin position="97"/>
        <end position="107"/>
    </location>
</feature>
<evidence type="ECO:0000313" key="3">
    <source>
        <dbReference type="EMBL" id="PHX53470.1"/>
    </source>
</evidence>
<reference evidence="3" key="1">
    <citation type="submission" date="2017-10" db="EMBL/GenBank/DDBJ databases">
        <title>Draft genome sequence of the planktic cyanobacteria Tychonema bourrellyi isolated from alpine lentic freshwater.</title>
        <authorList>
            <person name="Tett A."/>
            <person name="Armanini F."/>
            <person name="Asnicar F."/>
            <person name="Boscaini A."/>
            <person name="Pasolli E."/>
            <person name="Zolfo M."/>
            <person name="Donati C."/>
            <person name="Salmaso N."/>
            <person name="Segata N."/>
        </authorList>
    </citation>
    <scope>NUCLEOTIDE SEQUENCE</scope>
    <source>
        <strain evidence="3">FEM_GT703</strain>
    </source>
</reference>
<keyword evidence="2" id="KW-1133">Transmembrane helix</keyword>
<evidence type="ECO:0000313" key="4">
    <source>
        <dbReference type="Proteomes" id="UP000226442"/>
    </source>
</evidence>
<dbReference type="OrthoDB" id="428681at2"/>
<dbReference type="EMBL" id="NXIB02000193">
    <property type="protein sequence ID" value="PHX53470.1"/>
    <property type="molecule type" value="Genomic_DNA"/>
</dbReference>
<feature type="compositionally biased region" description="Basic and acidic residues" evidence="1">
    <location>
        <begin position="199"/>
        <end position="211"/>
    </location>
</feature>
<evidence type="ECO:0000256" key="2">
    <source>
        <dbReference type="SAM" id="Phobius"/>
    </source>
</evidence>
<sequence length="294" mass="32121">MRALFLLVTVVGLTIFALQNVDPVSLVFLGMRSPAVPLSIWILFTIGVGVVTSLLISGLLAFSNYLSQPRGRTDRQNGRNTFTEDNRTPYAASPPPRKPEIDPDRNSRNTQTQPASGYRTEYGTPTGYNARTLQQDVSPPNSGNAKTYAQAAASVPPDDDEDDWVSGGSKIDSQGSEDDWGFENESSERSAVNDVVEPNPRDYEAKQEPKSKSWTGSVYSYGYRDPSKSGVGQTESVYDADYRVIVPPQGAAIPETGGPEVAKNNSEDEEDWGLDEDDEFEDDRPSGGLINLKK</sequence>
<feature type="compositionally biased region" description="Acidic residues" evidence="1">
    <location>
        <begin position="267"/>
        <end position="282"/>
    </location>
</feature>
<dbReference type="AlphaFoldDB" id="A0A2G4EVK5"/>
<gene>
    <name evidence="3" type="ORF">CP500_021325</name>
</gene>
<feature type="region of interest" description="Disordered" evidence="1">
    <location>
        <begin position="248"/>
        <end position="294"/>
    </location>
</feature>
<accession>A0A2G4EVK5</accession>
<feature type="transmembrane region" description="Helical" evidence="2">
    <location>
        <begin position="41"/>
        <end position="62"/>
    </location>
</feature>
<name>A0A2G4EVK5_9CYAN</name>
<feature type="compositionally biased region" description="Polar residues" evidence="1">
    <location>
        <begin position="126"/>
        <end position="147"/>
    </location>
</feature>
<proteinExistence type="predicted"/>